<reference evidence="1 2" key="1">
    <citation type="submission" date="2022-11" db="EMBL/GenBank/DDBJ databases">
        <title>Brucella sp. YY2X, whole genome shotgun sequencing project.</title>
        <authorList>
            <person name="Yang Y."/>
        </authorList>
    </citation>
    <scope>NUCLEOTIDE SEQUENCE [LARGE SCALE GENOMIC DNA]</scope>
    <source>
        <strain evidence="1 2">YY2X</strain>
    </source>
</reference>
<gene>
    <name evidence="1" type="ORF">OPR82_02825</name>
</gene>
<evidence type="ECO:0000313" key="2">
    <source>
        <dbReference type="Proteomes" id="UP001301216"/>
    </source>
</evidence>
<dbReference type="InterPro" id="IPR051082">
    <property type="entry name" value="Pentapeptide-BTB/POZ_domain"/>
</dbReference>
<dbReference type="PANTHER" id="PTHR14136">
    <property type="entry name" value="BTB_POZ DOMAIN-CONTAINING PROTEIN KCTD9"/>
    <property type="match status" value="1"/>
</dbReference>
<dbReference type="InterPro" id="IPR001646">
    <property type="entry name" value="5peptide_repeat"/>
</dbReference>
<dbReference type="Gene3D" id="2.160.20.80">
    <property type="entry name" value="E3 ubiquitin-protein ligase SopA"/>
    <property type="match status" value="1"/>
</dbReference>
<sequence length="128" mass="13924">MSDTPKNTPFDGPQLQGEHYHRADMSSTNFDGVNLSEARFYAVLSKAKFNDVNLSEAEFDDVNLTAVRFNDVNMTGISITNANMTGITISGVTLVDADIKDADLTGMRINGVLVSALFEAYEKLNAPD</sequence>
<organism evidence="1 2">
    <name type="scientific">Ochrobactrum chromiisoli</name>
    <dbReference type="NCBI Taxonomy" id="2993941"/>
    <lineage>
        <taxon>Bacteria</taxon>
        <taxon>Pseudomonadati</taxon>
        <taxon>Pseudomonadota</taxon>
        <taxon>Alphaproteobacteria</taxon>
        <taxon>Hyphomicrobiales</taxon>
        <taxon>Brucellaceae</taxon>
        <taxon>Brucella/Ochrobactrum group</taxon>
        <taxon>Ochrobactrum</taxon>
    </lineage>
</organism>
<dbReference type="EMBL" id="JAPHAV010000001">
    <property type="protein sequence ID" value="MCX2695707.1"/>
    <property type="molecule type" value="Genomic_DNA"/>
</dbReference>
<evidence type="ECO:0000313" key="1">
    <source>
        <dbReference type="EMBL" id="MCX2695707.1"/>
    </source>
</evidence>
<dbReference type="Proteomes" id="UP001301216">
    <property type="component" value="Unassembled WGS sequence"/>
</dbReference>
<protein>
    <submittedName>
        <fullName evidence="1">Pentapeptide repeat-containing protein</fullName>
    </submittedName>
</protein>
<dbReference type="RefSeq" id="WP_265982896.1">
    <property type="nucleotide sequence ID" value="NZ_JAPHAV010000001.1"/>
</dbReference>
<keyword evidence="2" id="KW-1185">Reference proteome</keyword>
<name>A0ABT3QJA8_9HYPH</name>
<comment type="caution">
    <text evidence="1">The sequence shown here is derived from an EMBL/GenBank/DDBJ whole genome shotgun (WGS) entry which is preliminary data.</text>
</comment>
<proteinExistence type="predicted"/>
<accession>A0ABT3QJA8</accession>
<dbReference type="SUPFAM" id="SSF141571">
    <property type="entry name" value="Pentapeptide repeat-like"/>
    <property type="match status" value="1"/>
</dbReference>
<dbReference type="PANTHER" id="PTHR14136:SF17">
    <property type="entry name" value="BTB_POZ DOMAIN-CONTAINING PROTEIN KCTD9"/>
    <property type="match status" value="1"/>
</dbReference>
<dbReference type="Pfam" id="PF00805">
    <property type="entry name" value="Pentapeptide"/>
    <property type="match status" value="2"/>
</dbReference>